<evidence type="ECO:0000259" key="2">
    <source>
        <dbReference type="PROSITE" id="PS50846"/>
    </source>
</evidence>
<dbReference type="GO" id="GO:0046872">
    <property type="term" value="F:metal ion binding"/>
    <property type="evidence" value="ECO:0007669"/>
    <property type="project" value="UniProtKB-KW"/>
</dbReference>
<accession>A0A380RB64</accession>
<evidence type="ECO:0000313" key="4">
    <source>
        <dbReference type="Proteomes" id="UP000254601"/>
    </source>
</evidence>
<dbReference type="Pfam" id="PF00403">
    <property type="entry name" value="HMA"/>
    <property type="match status" value="1"/>
</dbReference>
<dbReference type="PROSITE" id="PS50846">
    <property type="entry name" value="HMA_2"/>
    <property type="match status" value="1"/>
</dbReference>
<reference evidence="3 4" key="1">
    <citation type="submission" date="2018-06" db="EMBL/GenBank/DDBJ databases">
        <authorList>
            <consortium name="Pathogen Informatics"/>
            <person name="Doyle S."/>
        </authorList>
    </citation>
    <scope>NUCLEOTIDE SEQUENCE [LARGE SCALE GENOMIC DNA]</scope>
    <source>
        <strain evidence="3 4">NCTC13337</strain>
    </source>
</reference>
<name>A0A380RB64_9GAMM</name>
<dbReference type="InterPro" id="IPR017969">
    <property type="entry name" value="Heavy-metal-associated_CS"/>
</dbReference>
<evidence type="ECO:0000313" key="3">
    <source>
        <dbReference type="EMBL" id="SUQ09742.1"/>
    </source>
</evidence>
<feature type="domain" description="HMA" evidence="2">
    <location>
        <begin position="1"/>
        <end position="67"/>
    </location>
</feature>
<dbReference type="OrthoDB" id="9814359at2"/>
<dbReference type="EMBL" id="UHIC01000002">
    <property type="protein sequence ID" value="SUQ09742.1"/>
    <property type="molecule type" value="Genomic_DNA"/>
</dbReference>
<gene>
    <name evidence="3" type="primary">copZ_2</name>
    <name evidence="3" type="ORF">NCTC13337_02741</name>
</gene>
<keyword evidence="1" id="KW-0479">Metal-binding</keyword>
<dbReference type="SUPFAM" id="SSF55008">
    <property type="entry name" value="HMA, heavy metal-associated domain"/>
    <property type="match status" value="1"/>
</dbReference>
<dbReference type="PROSITE" id="PS01047">
    <property type="entry name" value="HMA_1"/>
    <property type="match status" value="1"/>
</dbReference>
<evidence type="ECO:0000256" key="1">
    <source>
        <dbReference type="ARBA" id="ARBA00022723"/>
    </source>
</evidence>
<dbReference type="Gene3D" id="3.30.70.100">
    <property type="match status" value="1"/>
</dbReference>
<dbReference type="InterPro" id="IPR036163">
    <property type="entry name" value="HMA_dom_sf"/>
</dbReference>
<dbReference type="Proteomes" id="UP000254601">
    <property type="component" value="Unassembled WGS sequence"/>
</dbReference>
<dbReference type="AlphaFoldDB" id="A0A380RB64"/>
<keyword evidence="4" id="KW-1185">Reference proteome</keyword>
<dbReference type="InterPro" id="IPR006121">
    <property type="entry name" value="HMA_dom"/>
</dbReference>
<organism evidence="3 4">
    <name type="scientific">Suttonella ornithocola</name>
    <dbReference type="NCBI Taxonomy" id="279832"/>
    <lineage>
        <taxon>Bacteria</taxon>
        <taxon>Pseudomonadati</taxon>
        <taxon>Pseudomonadota</taxon>
        <taxon>Gammaproteobacteria</taxon>
        <taxon>Cardiobacteriales</taxon>
        <taxon>Cardiobacteriaceae</taxon>
        <taxon>Suttonella</taxon>
    </lineage>
</organism>
<protein>
    <submittedName>
        <fullName evidence="3">Copper chaperone CopZ</fullName>
    </submittedName>
</protein>
<dbReference type="RefSeq" id="WP_115306197.1">
    <property type="nucleotide sequence ID" value="NZ_UHIC01000002.1"/>
</dbReference>
<proteinExistence type="predicted"/>
<sequence length="67" mass="7422">MQKIFTIDGMTCNGCANSVKNALESVPGISEVTVNLAEKQVAVVFDERKFLLKTLSMLLKMLDMMQP</sequence>
<dbReference type="CDD" id="cd00371">
    <property type="entry name" value="HMA"/>
    <property type="match status" value="1"/>
</dbReference>